<dbReference type="InterPro" id="IPR018004">
    <property type="entry name" value="KilA/APSES_HTH"/>
</dbReference>
<dbReference type="SUPFAM" id="SSF48403">
    <property type="entry name" value="Ankyrin repeat"/>
    <property type="match status" value="1"/>
</dbReference>
<dbReference type="PROSITE" id="PS50088">
    <property type="entry name" value="ANK_REPEAT"/>
    <property type="match status" value="2"/>
</dbReference>
<dbReference type="Pfam" id="PF04383">
    <property type="entry name" value="KilA-N"/>
    <property type="match status" value="1"/>
</dbReference>
<sequence>MAEVQIYKAIYSGVPVYEIMVNNVAVMRRRADGWCNATQILKIANFDKPQRTRILEREVQVGQHEKVQGGYGKYQGTWIPIDRSIELATKYKVFDAMKPILEYEPTAESPPLAPKHVSAAKREGSTRGRGRGRGRGGSTGSTRGGRKSSKSTPAPASSNFPSLVAAASMADSEIDSASVSSISSISEGENDPTRPFHFPPPAYGHSPRGPLSPRTDYANKLLDYFMTADDSSIPDFLLNPPKDFNINQVIDDEGHTAFHWACAMGHVNVMRVLINAGADIRATNNSGQTPLVRAIMFTNNYDWRTFPQVLDLLIETIFMLDRYRQNIFHHIATTTCLKSKGAAALYYSEVILTKFALIQSDQMTGSVQNMSSDALNLLQSQDLDGDTPLTIAARNGARPLVKCFLAYNCDPTIPNTQGHTAQDYITEHENNRRQLHATRNNYTRAQHGAYPDVVWPEISKSSSSPPMALLHKQHHLDENVNGSYDHQIGAPVPVPHLSETAIHASQEFLPTMAEHLEALAKAYDAELEDKEADYSQAQLLVESMKEEMAACEASIKDVLNWEKDSDEPKARNNSLETIKEQAEIPEGDASGANDSGRQNDNSNQNDSSSSQSTERINILVANASQVLETKSRAVEELMKTRSKQLRKLLERTQARDLAEIVQNEEMKMHDEIERAMTNGDKETQQGEREALVSELRALQEERQQSLGDIVELWSNAGVGEKMTDYRRLISLSCGVKPDDIDWLLDGIMQALSGETEELRF</sequence>
<keyword evidence="8" id="KW-1185">Reference proteome</keyword>
<name>A0A1E4TFG4_9ASCO</name>
<dbReference type="EMBL" id="KV453842">
    <property type="protein sequence ID" value="ODV90504.1"/>
    <property type="molecule type" value="Genomic_DNA"/>
</dbReference>
<feature type="repeat" description="ANK" evidence="3">
    <location>
        <begin position="384"/>
        <end position="416"/>
    </location>
</feature>
<feature type="compositionally biased region" description="Low complexity" evidence="5">
    <location>
        <begin position="593"/>
        <end position="612"/>
    </location>
</feature>
<evidence type="ECO:0000259" key="6">
    <source>
        <dbReference type="PROSITE" id="PS51299"/>
    </source>
</evidence>
<dbReference type="GO" id="GO:0033309">
    <property type="term" value="C:SBF transcription complex"/>
    <property type="evidence" value="ECO:0007669"/>
    <property type="project" value="TreeGrafter"/>
</dbReference>
<dbReference type="InterPro" id="IPR051642">
    <property type="entry name" value="SWI6-like"/>
</dbReference>
<feature type="domain" description="HTH APSES-type" evidence="6">
    <location>
        <begin position="6"/>
        <end position="113"/>
    </location>
</feature>
<accession>A0A1E4TFG4</accession>
<dbReference type="Gene3D" id="3.10.260.10">
    <property type="entry name" value="Transcription regulator HTH, APSES-type DNA-binding domain"/>
    <property type="match status" value="1"/>
</dbReference>
<evidence type="ECO:0000256" key="4">
    <source>
        <dbReference type="SAM" id="Coils"/>
    </source>
</evidence>
<dbReference type="PANTHER" id="PTHR43828:SF15">
    <property type="entry name" value="TRANSCRIPTION FACTOR MBP1"/>
    <property type="match status" value="1"/>
</dbReference>
<dbReference type="PANTHER" id="PTHR43828">
    <property type="entry name" value="ASPARAGINASE"/>
    <property type="match status" value="1"/>
</dbReference>
<dbReference type="GO" id="GO:0001228">
    <property type="term" value="F:DNA-binding transcription activator activity, RNA polymerase II-specific"/>
    <property type="evidence" value="ECO:0007669"/>
    <property type="project" value="UniProtKB-ARBA"/>
</dbReference>
<dbReference type="InterPro" id="IPR002110">
    <property type="entry name" value="Ankyrin_rpt"/>
</dbReference>
<dbReference type="GO" id="GO:0003677">
    <property type="term" value="F:DNA binding"/>
    <property type="evidence" value="ECO:0007669"/>
    <property type="project" value="InterPro"/>
</dbReference>
<dbReference type="Proteomes" id="UP000095023">
    <property type="component" value="Unassembled WGS sequence"/>
</dbReference>
<evidence type="ECO:0000256" key="5">
    <source>
        <dbReference type="SAM" id="MobiDB-lite"/>
    </source>
</evidence>
<feature type="coiled-coil region" evidence="4">
    <location>
        <begin position="513"/>
        <end position="547"/>
    </location>
</feature>
<dbReference type="SUPFAM" id="SSF54616">
    <property type="entry name" value="DNA-binding domain of Mlu1-box binding protein MBP1"/>
    <property type="match status" value="1"/>
</dbReference>
<dbReference type="Pfam" id="PF12796">
    <property type="entry name" value="Ank_2"/>
    <property type="match status" value="1"/>
</dbReference>
<reference evidence="8" key="1">
    <citation type="submission" date="2016-02" db="EMBL/GenBank/DDBJ databases">
        <title>Comparative genomics of biotechnologically important yeasts.</title>
        <authorList>
            <consortium name="DOE Joint Genome Institute"/>
            <person name="Riley R."/>
            <person name="Haridas S."/>
            <person name="Wolfe K.H."/>
            <person name="Lopes M.R."/>
            <person name="Hittinger C.T."/>
            <person name="Goker M."/>
            <person name="Salamov A."/>
            <person name="Wisecaver J."/>
            <person name="Long T.M."/>
            <person name="Aerts A.L."/>
            <person name="Barry K."/>
            <person name="Choi C."/>
            <person name="Clum A."/>
            <person name="Coughlan A.Y."/>
            <person name="Deshpande S."/>
            <person name="Douglass A.P."/>
            <person name="Hanson S.J."/>
            <person name="Klenk H.-P."/>
            <person name="Labutti K."/>
            <person name="Lapidus A."/>
            <person name="Lindquist E."/>
            <person name="Lipzen A."/>
            <person name="Meier-Kolthoff J.P."/>
            <person name="Ohm R.A."/>
            <person name="Otillar R.P."/>
            <person name="Pangilinan J."/>
            <person name="Peng Y."/>
            <person name="Rokas A."/>
            <person name="Rosa C.A."/>
            <person name="Scheuner C."/>
            <person name="Sibirny A.A."/>
            <person name="Slot J.C."/>
            <person name="Stielow J.B."/>
            <person name="Sun H."/>
            <person name="Kurtzman C.P."/>
            <person name="Blackwell M."/>
            <person name="Jeffries T.W."/>
            <person name="Grigoriev I.V."/>
        </authorList>
    </citation>
    <scope>NUCLEOTIDE SEQUENCE [LARGE SCALE GENOMIC DNA]</scope>
    <source>
        <strain evidence="8">NRRL Y-17796</strain>
    </source>
</reference>
<keyword evidence="1" id="KW-0677">Repeat</keyword>
<feature type="coiled-coil region" evidence="4">
    <location>
        <begin position="681"/>
        <end position="708"/>
    </location>
</feature>
<dbReference type="PROSITE" id="PS50297">
    <property type="entry name" value="ANK_REP_REGION"/>
    <property type="match status" value="1"/>
</dbReference>
<dbReference type="PROSITE" id="PS51299">
    <property type="entry name" value="HTH_APSES"/>
    <property type="match status" value="1"/>
</dbReference>
<dbReference type="InterPro" id="IPR036770">
    <property type="entry name" value="Ankyrin_rpt-contain_sf"/>
</dbReference>
<evidence type="ECO:0000313" key="7">
    <source>
        <dbReference type="EMBL" id="ODV90504.1"/>
    </source>
</evidence>
<feature type="region of interest" description="Disordered" evidence="5">
    <location>
        <begin position="180"/>
        <end position="210"/>
    </location>
</feature>
<dbReference type="FunFam" id="3.10.260.10:FF:000001">
    <property type="entry name" value="APSES transcription factor (MbpA)"/>
    <property type="match status" value="1"/>
</dbReference>
<evidence type="ECO:0000256" key="3">
    <source>
        <dbReference type="PROSITE-ProRule" id="PRU00023"/>
    </source>
</evidence>
<keyword evidence="2 3" id="KW-0040">ANK repeat</keyword>
<dbReference type="Gene3D" id="1.25.40.20">
    <property type="entry name" value="Ankyrin repeat-containing domain"/>
    <property type="match status" value="1"/>
</dbReference>
<evidence type="ECO:0000256" key="1">
    <source>
        <dbReference type="ARBA" id="ARBA00022737"/>
    </source>
</evidence>
<dbReference type="AlphaFoldDB" id="A0A1E4TFG4"/>
<feature type="repeat" description="ANK" evidence="3">
    <location>
        <begin position="253"/>
        <end position="285"/>
    </location>
</feature>
<feature type="region of interest" description="Disordered" evidence="5">
    <location>
        <begin position="105"/>
        <end position="159"/>
    </location>
</feature>
<evidence type="ECO:0000313" key="8">
    <source>
        <dbReference type="Proteomes" id="UP000095023"/>
    </source>
</evidence>
<proteinExistence type="predicted"/>
<dbReference type="Pfam" id="PF13606">
    <property type="entry name" value="Ank_3"/>
    <property type="match status" value="1"/>
</dbReference>
<protein>
    <recommendedName>
        <fullName evidence="6">HTH APSES-type domain-containing protein</fullName>
    </recommendedName>
</protein>
<dbReference type="OrthoDB" id="6718656at2759"/>
<dbReference type="SMART" id="SM00248">
    <property type="entry name" value="ANK"/>
    <property type="match status" value="3"/>
</dbReference>
<organism evidence="7 8">
    <name type="scientific">Tortispora caseinolytica NRRL Y-17796</name>
    <dbReference type="NCBI Taxonomy" id="767744"/>
    <lineage>
        <taxon>Eukaryota</taxon>
        <taxon>Fungi</taxon>
        <taxon>Dikarya</taxon>
        <taxon>Ascomycota</taxon>
        <taxon>Saccharomycotina</taxon>
        <taxon>Trigonopsidomycetes</taxon>
        <taxon>Trigonopsidales</taxon>
        <taxon>Trigonopsidaceae</taxon>
        <taxon>Tortispora</taxon>
    </lineage>
</organism>
<gene>
    <name evidence="7" type="ORF">CANCADRAFT_60803</name>
</gene>
<dbReference type="InterPro" id="IPR036887">
    <property type="entry name" value="HTH_APSES_sf"/>
</dbReference>
<dbReference type="SMART" id="SM01252">
    <property type="entry name" value="KilA-N"/>
    <property type="match status" value="1"/>
</dbReference>
<evidence type="ECO:0000256" key="2">
    <source>
        <dbReference type="ARBA" id="ARBA00023043"/>
    </source>
</evidence>
<keyword evidence="4" id="KW-0175">Coiled coil</keyword>
<dbReference type="GO" id="GO:0030907">
    <property type="term" value="C:MBF transcription complex"/>
    <property type="evidence" value="ECO:0007669"/>
    <property type="project" value="TreeGrafter"/>
</dbReference>
<feature type="region of interest" description="Disordered" evidence="5">
    <location>
        <begin position="564"/>
        <end position="613"/>
    </location>
</feature>
<dbReference type="InterPro" id="IPR003163">
    <property type="entry name" value="Tscrpt_reg_HTH_APSES-type"/>
</dbReference>